<feature type="region of interest" description="Disordered" evidence="1">
    <location>
        <begin position="201"/>
        <end position="220"/>
    </location>
</feature>
<protein>
    <submittedName>
        <fullName evidence="2">Uncharacterized protein</fullName>
    </submittedName>
</protein>
<proteinExistence type="predicted"/>
<dbReference type="EMBL" id="AP018366">
    <property type="protein sequence ID" value="BBG20709.1"/>
    <property type="molecule type" value="Genomic_DNA"/>
</dbReference>
<gene>
    <name evidence="2" type="ORF">RVR_P190</name>
</gene>
<geneLocation type="plasmid" evidence="2 3">
    <name>pRVR1</name>
</geneLocation>
<evidence type="ECO:0000256" key="1">
    <source>
        <dbReference type="SAM" id="MobiDB-lite"/>
    </source>
</evidence>
<evidence type="ECO:0000313" key="2">
    <source>
        <dbReference type="EMBL" id="BBG20709.1"/>
    </source>
</evidence>
<sequence>MTITDHATAPTTDAEPRTLAEAYTPVPSVPRLIADISAETFLTSYAKARGQRNFHPEYVADRERTALLLRAVIADMFALTDPSNSQAAADAGTAANRYLLSTLCGARPANEARARVREAFHAWENSEAPHPPNCDGGCGGTGEVMEILIYQDNGTPLHQEPVQCLRGEPQDPHPYDCICGGTGTYWNDRERWVCTGYEPRPLPEPPAVDPNDPWFNDPPF</sequence>
<organism evidence="2 3">
    <name type="scientific">Actinacidiphila reveromycinica</name>
    <dbReference type="NCBI Taxonomy" id="659352"/>
    <lineage>
        <taxon>Bacteria</taxon>
        <taxon>Bacillati</taxon>
        <taxon>Actinomycetota</taxon>
        <taxon>Actinomycetes</taxon>
        <taxon>Kitasatosporales</taxon>
        <taxon>Streptomycetaceae</taxon>
        <taxon>Actinacidiphila</taxon>
    </lineage>
</organism>
<dbReference type="AlphaFoldDB" id="A0A7R6T9P4"/>
<name>A0A7R6T9P4_9ACTN</name>
<keyword evidence="2" id="KW-0614">Plasmid</keyword>
<dbReference type="RefSeq" id="WP_202239861.1">
    <property type="nucleotide sequence ID" value="NZ_AP018366.1"/>
</dbReference>
<dbReference type="Proteomes" id="UP000595703">
    <property type="component" value="Plasmid pRVR1"/>
</dbReference>
<accession>A0A7R6T9P4</accession>
<evidence type="ECO:0000313" key="3">
    <source>
        <dbReference type="Proteomes" id="UP000595703"/>
    </source>
</evidence>
<dbReference type="KEGG" id="arev:RVR_P190"/>
<feature type="compositionally biased region" description="Low complexity" evidence="1">
    <location>
        <begin position="209"/>
        <end position="220"/>
    </location>
</feature>
<keyword evidence="3" id="KW-1185">Reference proteome</keyword>
<reference evidence="2 3" key="1">
    <citation type="journal article" date="2020" name="Sci. Rep.">
        <title>beta-carboline chemical signals induce reveromycin production through a LuxR family regulator in Streptomyces sp. SN-593.</title>
        <authorList>
            <person name="Panthee S."/>
            <person name="Kito N."/>
            <person name="Hayashi T."/>
            <person name="Shimizu T."/>
            <person name="Ishikawa J."/>
            <person name="Hamamoto H."/>
            <person name="Osada H."/>
            <person name="Takahashi S."/>
        </authorList>
    </citation>
    <scope>NUCLEOTIDE SEQUENCE [LARGE SCALE GENOMIC DNA]</scope>
    <source>
        <strain evidence="2 3">SN-593</strain>
        <plasmid evidence="2 3">pRVR1</plasmid>
    </source>
</reference>